<protein>
    <submittedName>
        <fullName evidence="2">Uncharacterized protein</fullName>
    </submittedName>
</protein>
<gene>
    <name evidence="2" type="ORF">GYA55_13245</name>
</gene>
<evidence type="ECO:0000313" key="2">
    <source>
        <dbReference type="EMBL" id="NMC64123.1"/>
    </source>
</evidence>
<proteinExistence type="predicted"/>
<name>A0A7X9IKI2_9DELT</name>
<dbReference type="EMBL" id="JAAZON010000605">
    <property type="protein sequence ID" value="NMC64123.1"/>
    <property type="molecule type" value="Genomic_DNA"/>
</dbReference>
<comment type="caution">
    <text evidence="2">The sequence shown here is derived from an EMBL/GenBank/DDBJ whole genome shotgun (WGS) entry which is preliminary data.</text>
</comment>
<feature type="transmembrane region" description="Helical" evidence="1">
    <location>
        <begin position="119"/>
        <end position="141"/>
    </location>
</feature>
<dbReference type="Proteomes" id="UP000524246">
    <property type="component" value="Unassembled WGS sequence"/>
</dbReference>
<feature type="transmembrane region" description="Helical" evidence="1">
    <location>
        <begin position="147"/>
        <end position="168"/>
    </location>
</feature>
<keyword evidence="1" id="KW-0472">Membrane</keyword>
<feature type="non-terminal residue" evidence="2">
    <location>
        <position position="1"/>
    </location>
</feature>
<accession>A0A7X9IKI2</accession>
<reference evidence="2 3" key="1">
    <citation type="journal article" date="2020" name="Biotechnol. Biofuels">
        <title>New insights from the biogas microbiome by comprehensive genome-resolved metagenomics of nearly 1600 species originating from multiple anaerobic digesters.</title>
        <authorList>
            <person name="Campanaro S."/>
            <person name="Treu L."/>
            <person name="Rodriguez-R L.M."/>
            <person name="Kovalovszki A."/>
            <person name="Ziels R.M."/>
            <person name="Maus I."/>
            <person name="Zhu X."/>
            <person name="Kougias P.G."/>
            <person name="Basile A."/>
            <person name="Luo G."/>
            <person name="Schluter A."/>
            <person name="Konstantinidis K.T."/>
            <person name="Angelidaki I."/>
        </authorList>
    </citation>
    <scope>NUCLEOTIDE SEQUENCE [LARGE SCALE GENOMIC DNA]</scope>
    <source>
        <strain evidence="2">AS27yjCOA_65</strain>
    </source>
</reference>
<sequence>RRNVAFQDIAWEAVLESLRASAHLSNKDCEYVLARFIRKLKTPFNVQWLTKKSLSLEEHEVLLAMSEVIGADFFTITLERDINISLLEPKYHAEIELAPFVKDSASDEFRGRVTAKYGLSLFGYCIKITGVFQAILFYLLILVTGALLYALLIGILLYAIAVVILFIADPGLMTIAAIHHPSMLLVVLCLLVALAGLSGEAFRNIIHVLRSKVFWKVKI</sequence>
<organism evidence="2 3">
    <name type="scientific">SAR324 cluster bacterium</name>
    <dbReference type="NCBI Taxonomy" id="2024889"/>
    <lineage>
        <taxon>Bacteria</taxon>
        <taxon>Deltaproteobacteria</taxon>
        <taxon>SAR324 cluster</taxon>
    </lineage>
</organism>
<feature type="transmembrane region" description="Helical" evidence="1">
    <location>
        <begin position="180"/>
        <end position="199"/>
    </location>
</feature>
<keyword evidence="1" id="KW-1133">Transmembrane helix</keyword>
<evidence type="ECO:0000256" key="1">
    <source>
        <dbReference type="SAM" id="Phobius"/>
    </source>
</evidence>
<keyword evidence="1" id="KW-0812">Transmembrane</keyword>
<dbReference type="AlphaFoldDB" id="A0A7X9IKI2"/>
<evidence type="ECO:0000313" key="3">
    <source>
        <dbReference type="Proteomes" id="UP000524246"/>
    </source>
</evidence>